<dbReference type="PANTHER" id="PTHR34047">
    <property type="entry name" value="NUCLEAR INTRON MATURASE 1, MITOCHONDRIAL-RELATED"/>
    <property type="match status" value="1"/>
</dbReference>
<accession>A0ABW4SAY2</accession>
<dbReference type="Proteomes" id="UP001597353">
    <property type="component" value="Unassembled WGS sequence"/>
</dbReference>
<dbReference type="InterPro" id="IPR051083">
    <property type="entry name" value="GrpII_Intron_Splice-Mob/Def"/>
</dbReference>
<keyword evidence="5" id="KW-1185">Reference proteome</keyword>
<evidence type="ECO:0000313" key="5">
    <source>
        <dbReference type="Proteomes" id="UP001597353"/>
    </source>
</evidence>
<dbReference type="Pfam" id="PF08388">
    <property type="entry name" value="GIIM"/>
    <property type="match status" value="1"/>
</dbReference>
<evidence type="ECO:0000313" key="4">
    <source>
        <dbReference type="EMBL" id="MFD1914193.1"/>
    </source>
</evidence>
<dbReference type="PROSITE" id="PS50878">
    <property type="entry name" value="RT_POL"/>
    <property type="match status" value="1"/>
</dbReference>
<gene>
    <name evidence="4" type="primary">ltrA</name>
    <name evidence="4" type="ORF">ACFSGJ_18480</name>
</gene>
<keyword evidence="4" id="KW-0548">Nucleotidyltransferase</keyword>
<feature type="domain" description="Reverse transcriptase" evidence="3">
    <location>
        <begin position="82"/>
        <end position="342"/>
    </location>
</feature>
<dbReference type="EMBL" id="JBHUGH010000035">
    <property type="protein sequence ID" value="MFD1914193.1"/>
    <property type="molecule type" value="Genomic_DNA"/>
</dbReference>
<dbReference type="RefSeq" id="WP_390265313.1">
    <property type="nucleotide sequence ID" value="NZ_JBHUGH010000035.1"/>
</dbReference>
<dbReference type="CDD" id="cd01651">
    <property type="entry name" value="RT_G2_intron"/>
    <property type="match status" value="1"/>
</dbReference>
<dbReference type="SUPFAM" id="SSF56672">
    <property type="entry name" value="DNA/RNA polymerases"/>
    <property type="match status" value="1"/>
</dbReference>
<comment type="caution">
    <text evidence="4">The sequence shown here is derived from an EMBL/GenBank/DDBJ whole genome shotgun (WGS) entry which is preliminary data.</text>
</comment>
<feature type="compositionally biased region" description="Basic and acidic residues" evidence="2">
    <location>
        <begin position="63"/>
        <end position="72"/>
    </location>
</feature>
<evidence type="ECO:0000256" key="1">
    <source>
        <dbReference type="ARBA" id="ARBA00034120"/>
    </source>
</evidence>
<dbReference type="Pfam" id="PF00078">
    <property type="entry name" value="RVT_1"/>
    <property type="match status" value="1"/>
</dbReference>
<evidence type="ECO:0000259" key="3">
    <source>
        <dbReference type="PROSITE" id="PS50878"/>
    </source>
</evidence>
<dbReference type="InterPro" id="IPR030931">
    <property type="entry name" value="Group_II_RT_mat"/>
</dbReference>
<comment type="similarity">
    <text evidence="1">Belongs to the bacterial reverse transcriptase family.</text>
</comment>
<dbReference type="PANTHER" id="PTHR34047:SF8">
    <property type="entry name" value="PROTEIN YKFC"/>
    <property type="match status" value="1"/>
</dbReference>
<protein>
    <submittedName>
        <fullName evidence="4">Group II intron reverse transcriptase/maturase</fullName>
        <ecNumber evidence="4">2.7.7.49</ecNumber>
    </submittedName>
</protein>
<sequence>MPGAVNTSFVLDMQRKLYRWSSETPDRVFADLFNLVCDRRTLTEAWKRLARNRGSQTPGTDGMTRRTVEERPGGAAGYLDEIREALRSGTYRPEPVRQRLIPKPGKPGKFRPLGIPTLTDRLVQMALKLVLEPIFEADFYPTSYGFRKGRNTHDALVKIQQCLHPTRSGPSIYSYVIEGDIKGCFDAIDHHVLMERVRRRVSDRKVLRLILAFLKAGVMIEGNVRHPVTGSPQGGIISPMLSNIYLTAIDERYGRWSMRPRERPQNAADRRHYDRNKGRPVFYMVRYADDFVVCVSGTREQAEAEKLALAEFLKTELRMELSMEKTRITGVREGFDFLGYRVAQTKAFHTGRWVGNLFIPKGKLNDLRYKVKVLVKAIPTGYALADLIDRLNPVLLGWRNYYRYATWACRDFHKLDWWIWQRVGRWLRKKHRKASWRTLRFRFTLNVRGERKRWIDGRSRLRYLREGGTMHYPHRELAKPNGWNAEMKHKRRDDTRDFWQAFNRLSYT</sequence>
<feature type="region of interest" description="Disordered" evidence="2">
    <location>
        <begin position="51"/>
        <end position="72"/>
    </location>
</feature>
<proteinExistence type="inferred from homology"/>
<keyword evidence="4" id="KW-0808">Transferase</keyword>
<keyword evidence="4" id="KW-0695">RNA-directed DNA polymerase</keyword>
<dbReference type="EC" id="2.7.7.49" evidence="4"/>
<dbReference type="InterPro" id="IPR013597">
    <property type="entry name" value="Mat_intron_G2"/>
</dbReference>
<organism evidence="4 5">
    <name type="scientific">Halodurantibacterium flavum</name>
    <dbReference type="NCBI Taxonomy" id="1382802"/>
    <lineage>
        <taxon>Bacteria</taxon>
        <taxon>Pseudomonadati</taxon>
        <taxon>Pseudomonadota</taxon>
        <taxon>Alphaproteobacteria</taxon>
        <taxon>Rhodobacterales</taxon>
        <taxon>Paracoccaceae</taxon>
        <taxon>Halodurantibacterium</taxon>
    </lineage>
</organism>
<name>A0ABW4SAY2_9RHOB</name>
<evidence type="ECO:0000256" key="2">
    <source>
        <dbReference type="SAM" id="MobiDB-lite"/>
    </source>
</evidence>
<dbReference type="NCBIfam" id="TIGR04416">
    <property type="entry name" value="group_II_RT_mat"/>
    <property type="match status" value="1"/>
</dbReference>
<dbReference type="GO" id="GO:0003964">
    <property type="term" value="F:RNA-directed DNA polymerase activity"/>
    <property type="evidence" value="ECO:0007669"/>
    <property type="project" value="UniProtKB-KW"/>
</dbReference>
<dbReference type="InterPro" id="IPR043502">
    <property type="entry name" value="DNA/RNA_pol_sf"/>
</dbReference>
<reference evidence="5" key="1">
    <citation type="journal article" date="2019" name="Int. J. Syst. Evol. Microbiol.">
        <title>The Global Catalogue of Microorganisms (GCM) 10K type strain sequencing project: providing services to taxonomists for standard genome sequencing and annotation.</title>
        <authorList>
            <consortium name="The Broad Institute Genomics Platform"/>
            <consortium name="The Broad Institute Genome Sequencing Center for Infectious Disease"/>
            <person name="Wu L."/>
            <person name="Ma J."/>
        </authorList>
    </citation>
    <scope>NUCLEOTIDE SEQUENCE [LARGE SCALE GENOMIC DNA]</scope>
    <source>
        <strain evidence="5">CGMCC 4.7242</strain>
    </source>
</reference>
<dbReference type="InterPro" id="IPR000477">
    <property type="entry name" value="RT_dom"/>
</dbReference>